<dbReference type="CDD" id="cd13692">
    <property type="entry name" value="PBP2_BztA"/>
    <property type="match status" value="1"/>
</dbReference>
<comment type="similarity">
    <text evidence="1 4">Belongs to the bacterial solute-binding protein 3 family.</text>
</comment>
<proteinExistence type="inferred from homology"/>
<dbReference type="InterPro" id="IPR018313">
    <property type="entry name" value="SBP_3_CS"/>
</dbReference>
<evidence type="ECO:0000256" key="1">
    <source>
        <dbReference type="ARBA" id="ARBA00010333"/>
    </source>
</evidence>
<evidence type="ECO:0000256" key="4">
    <source>
        <dbReference type="RuleBase" id="RU003744"/>
    </source>
</evidence>
<evidence type="ECO:0000256" key="2">
    <source>
        <dbReference type="ARBA" id="ARBA00022448"/>
    </source>
</evidence>
<evidence type="ECO:0000259" key="7">
    <source>
        <dbReference type="SMART" id="SM00062"/>
    </source>
</evidence>
<dbReference type="Gene3D" id="3.40.190.10">
    <property type="entry name" value="Periplasmic binding protein-like II"/>
    <property type="match status" value="2"/>
</dbReference>
<evidence type="ECO:0000313" key="9">
    <source>
        <dbReference type="Proteomes" id="UP000220922"/>
    </source>
</evidence>
<sequence length="387" mass="40772">MKRQLLIVLVGALAMILAACGGQTPQAPASPAPADTSAPAAPADTAAPTATEAPPATTAPPAGGETQQPTAGGRIQTILTRGELICGVNQVLPGFGNVDSAGEFSGFDVDFCRAVAAALFDDPTAVQFRPLTAQERFTAVQTGEVDVLIRNTTWTLTRDGSVGLDFGPVTFYDGQGMMVRIDSGIETLEDMEGATICVQSGTTTELNLADNFRAIGVNFTPQVFEDADQTAAAYDAGQCDGFTTDKSGLVSYQTKLAVPADHKILDVTMSKEPLAPSVLQGDAQWADAINWIVLATIQAEEFGITSENIGDFLSSDNPDIRRFLGVEGELGQGIGLPNDFAARIISNVGNYEEIYNQNLGPETPFNLPRGQNALYTDGGLLYSPPFR</sequence>
<accession>A0A2H3KPW0</accession>
<feature type="signal peptide" evidence="6">
    <location>
        <begin position="1"/>
        <end position="21"/>
    </location>
</feature>
<dbReference type="PANTHER" id="PTHR30085">
    <property type="entry name" value="AMINO ACID ABC TRANSPORTER PERMEASE"/>
    <property type="match status" value="1"/>
</dbReference>
<dbReference type="PROSITE" id="PS01039">
    <property type="entry name" value="SBP_BACTERIAL_3"/>
    <property type="match status" value="1"/>
</dbReference>
<feature type="compositionally biased region" description="Low complexity" evidence="5">
    <location>
        <begin position="24"/>
        <end position="66"/>
    </location>
</feature>
<protein>
    <submittedName>
        <fullName evidence="8">Amino acid ABC transporter substrate-binding protein</fullName>
    </submittedName>
</protein>
<evidence type="ECO:0000256" key="6">
    <source>
        <dbReference type="SAM" id="SignalP"/>
    </source>
</evidence>
<dbReference type="Proteomes" id="UP000220922">
    <property type="component" value="Unassembled WGS sequence"/>
</dbReference>
<dbReference type="RefSeq" id="WP_097651098.1">
    <property type="nucleotide sequence ID" value="NZ_LYXE01000046.1"/>
</dbReference>
<feature type="region of interest" description="Disordered" evidence="5">
    <location>
        <begin position="24"/>
        <end position="70"/>
    </location>
</feature>
<feature type="chain" id="PRO_5013944245" evidence="6">
    <location>
        <begin position="22"/>
        <end position="387"/>
    </location>
</feature>
<evidence type="ECO:0000256" key="5">
    <source>
        <dbReference type="SAM" id="MobiDB-lite"/>
    </source>
</evidence>
<name>A0A2H3KPW0_9CHLR</name>
<dbReference type="EMBL" id="LYXE01000046">
    <property type="protein sequence ID" value="PDW00333.1"/>
    <property type="molecule type" value="Genomic_DNA"/>
</dbReference>
<dbReference type="InterPro" id="IPR051455">
    <property type="entry name" value="Bact_solute-bind_prot3"/>
</dbReference>
<dbReference type="OrthoDB" id="115856at2"/>
<evidence type="ECO:0000313" key="8">
    <source>
        <dbReference type="EMBL" id="PDW00333.1"/>
    </source>
</evidence>
<gene>
    <name evidence="8" type="ORF">A9Q02_10060</name>
</gene>
<keyword evidence="2" id="KW-0813">Transport</keyword>
<dbReference type="Pfam" id="PF00497">
    <property type="entry name" value="SBP_bac_3"/>
    <property type="match status" value="1"/>
</dbReference>
<dbReference type="PANTHER" id="PTHR30085:SF7">
    <property type="entry name" value="AMINO-ACID ABC TRANSPORTER-BINDING PROTEIN YHDW-RELATED"/>
    <property type="match status" value="1"/>
</dbReference>
<reference evidence="8 9" key="1">
    <citation type="submission" date="2016-05" db="EMBL/GenBank/DDBJ databases">
        <authorList>
            <person name="Lavstsen T."/>
            <person name="Jespersen J.S."/>
        </authorList>
    </citation>
    <scope>NUCLEOTIDE SEQUENCE [LARGE SCALE GENOMIC DNA]</scope>
    <source>
        <strain evidence="8 9">B7-9</strain>
    </source>
</reference>
<dbReference type="InterPro" id="IPR001638">
    <property type="entry name" value="Solute-binding_3/MltF_N"/>
</dbReference>
<dbReference type="PROSITE" id="PS51257">
    <property type="entry name" value="PROKAR_LIPOPROTEIN"/>
    <property type="match status" value="1"/>
</dbReference>
<dbReference type="AlphaFoldDB" id="A0A2H3KPW0"/>
<dbReference type="SUPFAM" id="SSF53850">
    <property type="entry name" value="Periplasmic binding protein-like II"/>
    <property type="match status" value="1"/>
</dbReference>
<organism evidence="8 9">
    <name type="scientific">Candidatus Chloroploca asiatica</name>
    <dbReference type="NCBI Taxonomy" id="1506545"/>
    <lineage>
        <taxon>Bacteria</taxon>
        <taxon>Bacillati</taxon>
        <taxon>Chloroflexota</taxon>
        <taxon>Chloroflexia</taxon>
        <taxon>Chloroflexales</taxon>
        <taxon>Chloroflexineae</taxon>
        <taxon>Oscillochloridaceae</taxon>
        <taxon>Candidatus Chloroploca</taxon>
    </lineage>
</organism>
<feature type="domain" description="Solute-binding protein family 3/N-terminal" evidence="7">
    <location>
        <begin position="83"/>
        <end position="312"/>
    </location>
</feature>
<dbReference type="GO" id="GO:0006865">
    <property type="term" value="P:amino acid transport"/>
    <property type="evidence" value="ECO:0007669"/>
    <property type="project" value="TreeGrafter"/>
</dbReference>
<keyword evidence="9" id="KW-1185">Reference proteome</keyword>
<evidence type="ECO:0000256" key="3">
    <source>
        <dbReference type="ARBA" id="ARBA00022729"/>
    </source>
</evidence>
<comment type="caution">
    <text evidence="8">The sequence shown here is derived from an EMBL/GenBank/DDBJ whole genome shotgun (WGS) entry which is preliminary data.</text>
</comment>
<keyword evidence="3 6" id="KW-0732">Signal</keyword>
<dbReference type="SMART" id="SM00062">
    <property type="entry name" value="PBPb"/>
    <property type="match status" value="1"/>
</dbReference>